<dbReference type="GO" id="GO:0061630">
    <property type="term" value="F:ubiquitin protein ligase activity"/>
    <property type="evidence" value="ECO:0007669"/>
    <property type="project" value="TreeGrafter"/>
</dbReference>
<comment type="caution">
    <text evidence="2">The sequence shown here is derived from an EMBL/GenBank/DDBJ whole genome shotgun (WGS) entry which is preliminary data.</text>
</comment>
<dbReference type="PANTHER" id="PTHR31531">
    <property type="entry name" value="E3 UBIQUITIN-PROTEIN LIGASE E3D FAMILY MEMBER"/>
    <property type="match status" value="1"/>
</dbReference>
<protein>
    <submittedName>
        <fullName evidence="2">Unnamed protein product</fullName>
    </submittedName>
</protein>
<dbReference type="GO" id="GO:0000151">
    <property type="term" value="C:ubiquitin ligase complex"/>
    <property type="evidence" value="ECO:0007669"/>
    <property type="project" value="TreeGrafter"/>
</dbReference>
<dbReference type="GO" id="GO:0005829">
    <property type="term" value="C:cytosol"/>
    <property type="evidence" value="ECO:0007669"/>
    <property type="project" value="TreeGrafter"/>
</dbReference>
<evidence type="ECO:0000256" key="1">
    <source>
        <dbReference type="SAM" id="Coils"/>
    </source>
</evidence>
<dbReference type="InterPro" id="IPR019193">
    <property type="entry name" value="UBQ-conj_enz_E2-bd_prot"/>
</dbReference>
<evidence type="ECO:0000313" key="2">
    <source>
        <dbReference type="EMBL" id="GMF34900.1"/>
    </source>
</evidence>
<organism evidence="2 3">
    <name type="scientific">Phytophthora fragariaefolia</name>
    <dbReference type="NCBI Taxonomy" id="1490495"/>
    <lineage>
        <taxon>Eukaryota</taxon>
        <taxon>Sar</taxon>
        <taxon>Stramenopiles</taxon>
        <taxon>Oomycota</taxon>
        <taxon>Peronosporomycetes</taxon>
        <taxon>Peronosporales</taxon>
        <taxon>Peronosporaceae</taxon>
        <taxon>Phytophthora</taxon>
    </lineage>
</organism>
<dbReference type="GO" id="GO:0043161">
    <property type="term" value="P:proteasome-mediated ubiquitin-dependent protein catabolic process"/>
    <property type="evidence" value="ECO:0007669"/>
    <property type="project" value="TreeGrafter"/>
</dbReference>
<dbReference type="GO" id="GO:0000209">
    <property type="term" value="P:protein polyubiquitination"/>
    <property type="evidence" value="ECO:0007669"/>
    <property type="project" value="TreeGrafter"/>
</dbReference>
<dbReference type="Pfam" id="PF09814">
    <property type="entry name" value="HECT_2"/>
    <property type="match status" value="1"/>
</dbReference>
<dbReference type="AlphaFoldDB" id="A0A9W6XAZ0"/>
<name>A0A9W6XAZ0_9STRA</name>
<evidence type="ECO:0000313" key="3">
    <source>
        <dbReference type="Proteomes" id="UP001165121"/>
    </source>
</evidence>
<feature type="coiled-coil region" evidence="1">
    <location>
        <begin position="5"/>
        <end position="53"/>
    </location>
</feature>
<gene>
    <name evidence="2" type="ORF">Pfra01_000909700</name>
</gene>
<keyword evidence="3" id="KW-1185">Reference proteome</keyword>
<dbReference type="EMBL" id="BSXT01000837">
    <property type="protein sequence ID" value="GMF34900.1"/>
    <property type="molecule type" value="Genomic_DNA"/>
</dbReference>
<reference evidence="2" key="1">
    <citation type="submission" date="2023-04" db="EMBL/GenBank/DDBJ databases">
        <title>Phytophthora fragariaefolia NBRC 109709.</title>
        <authorList>
            <person name="Ichikawa N."/>
            <person name="Sato H."/>
            <person name="Tonouchi N."/>
        </authorList>
    </citation>
    <scope>NUCLEOTIDE SEQUENCE</scope>
    <source>
        <strain evidence="2">NBRC 109709</strain>
    </source>
</reference>
<dbReference type="GO" id="GO:0051865">
    <property type="term" value="P:protein autoubiquitination"/>
    <property type="evidence" value="ECO:0007669"/>
    <property type="project" value="TreeGrafter"/>
</dbReference>
<dbReference type="GO" id="GO:0030332">
    <property type="term" value="F:cyclin binding"/>
    <property type="evidence" value="ECO:0007669"/>
    <property type="project" value="TreeGrafter"/>
</dbReference>
<dbReference type="GO" id="GO:0006513">
    <property type="term" value="P:protein monoubiquitination"/>
    <property type="evidence" value="ECO:0007669"/>
    <property type="project" value="TreeGrafter"/>
</dbReference>
<dbReference type="Proteomes" id="UP001165121">
    <property type="component" value="Unassembled WGS sequence"/>
</dbReference>
<keyword evidence="1" id="KW-0175">Coiled coil</keyword>
<dbReference type="GO" id="GO:0005634">
    <property type="term" value="C:nucleus"/>
    <property type="evidence" value="ECO:0007669"/>
    <property type="project" value="TreeGrafter"/>
</dbReference>
<sequence>METETKALLEELRAAQEEHAQALAAADQVRDAAEKARQEYEDARAAEKASEDELARAADGLARGLQSLDVRSELQPSAPVIGHSLVEYHANIGCYQCYLFPERRRGDQKGRGAFDVAQLGVRVQFPRVELTYAPGSREDQCGSEGGELDIVWCTEIERNIDVAQCTVEDKDDHWYLRLPIRPSDKQPLGGFSAFTQVSAVELRPESYGVVCCRGCKTLLHGGEGRDEIQKVLPLPSANWMDMFDFWGAGIGAFEHIPRDDIHAQRRRVLVGESYVLVHGSDLLAEATVADREDEAAVAPGDNAKEERKWMPLACAACSERVGLCSVEQPDTVRLHKHLIMAHERGETAVEESKVGHEEKNIFDKYTIDSILSAKLLEMADSDGIFRFILTSSSDKHDHTLACEKEGSKSPSAPTETNTTELQLQLLSWETMIKRKDASMFRRVLKVLYGPRQPMPAIPGLLPTHEVVLPPAMCVAIAKRLQVSSALLPSSLRAFNRMQVGYLFA</sequence>
<proteinExistence type="predicted"/>
<dbReference type="GO" id="GO:0031624">
    <property type="term" value="F:ubiquitin conjugating enzyme binding"/>
    <property type="evidence" value="ECO:0007669"/>
    <property type="project" value="TreeGrafter"/>
</dbReference>
<dbReference type="OrthoDB" id="66510at2759"/>
<dbReference type="PANTHER" id="PTHR31531:SF2">
    <property type="entry name" value="E3 UBIQUITIN-PROTEIN LIGASE E3D"/>
    <property type="match status" value="1"/>
</dbReference>
<accession>A0A9W6XAZ0</accession>